<comment type="caution">
    <text evidence="12">The sequence shown here is derived from an EMBL/GenBank/DDBJ whole genome shotgun (WGS) entry which is preliminary data.</text>
</comment>
<dbReference type="AlphaFoldDB" id="A0AAN8IZF9"/>
<comment type="similarity">
    <text evidence="9">Belongs to the pannexin family.</text>
</comment>
<dbReference type="GO" id="GO:0005886">
    <property type="term" value="C:plasma membrane"/>
    <property type="evidence" value="ECO:0007669"/>
    <property type="project" value="UniProtKB-SubCell"/>
</dbReference>
<feature type="signal peptide" evidence="11">
    <location>
        <begin position="1"/>
        <end position="24"/>
    </location>
</feature>
<feature type="transmembrane region" description="Helical" evidence="9">
    <location>
        <begin position="289"/>
        <end position="308"/>
    </location>
</feature>
<dbReference type="Pfam" id="PF00876">
    <property type="entry name" value="Innexin"/>
    <property type="match status" value="1"/>
</dbReference>
<feature type="transmembrane region" description="Helical" evidence="9">
    <location>
        <begin position="195"/>
        <end position="218"/>
    </location>
</feature>
<evidence type="ECO:0000256" key="5">
    <source>
        <dbReference type="ARBA" id="ARBA00022989"/>
    </source>
</evidence>
<evidence type="ECO:0000256" key="11">
    <source>
        <dbReference type="SAM" id="SignalP"/>
    </source>
</evidence>
<comment type="subcellular location">
    <subcellularLocation>
        <location evidence="1 9">Cell membrane</location>
        <topology evidence="1 9">Multi-pass membrane protein</topology>
    </subcellularLocation>
</comment>
<evidence type="ECO:0000256" key="1">
    <source>
        <dbReference type="ARBA" id="ARBA00004651"/>
    </source>
</evidence>
<dbReference type="GO" id="GO:0034220">
    <property type="term" value="P:monoatomic ion transmembrane transport"/>
    <property type="evidence" value="ECO:0007669"/>
    <property type="project" value="UniProtKB-KW"/>
</dbReference>
<evidence type="ECO:0000256" key="4">
    <source>
        <dbReference type="ARBA" id="ARBA00022692"/>
    </source>
</evidence>
<dbReference type="PANTHER" id="PTHR11893">
    <property type="entry name" value="INNEXIN"/>
    <property type="match status" value="1"/>
</dbReference>
<evidence type="ECO:0000256" key="2">
    <source>
        <dbReference type="ARBA" id="ARBA00022448"/>
    </source>
</evidence>
<evidence type="ECO:0000256" key="3">
    <source>
        <dbReference type="ARBA" id="ARBA00022475"/>
    </source>
</evidence>
<reference evidence="12 13" key="1">
    <citation type="submission" date="2024-01" db="EMBL/GenBank/DDBJ databases">
        <title>The genome of the rayed Mediterranean limpet Patella caerulea (Linnaeus, 1758).</title>
        <authorList>
            <person name="Anh-Thu Weber A."/>
            <person name="Halstead-Nussloch G."/>
        </authorList>
    </citation>
    <scope>NUCLEOTIDE SEQUENCE [LARGE SCALE GENOMIC DNA]</scope>
    <source>
        <strain evidence="12">AATW-2023a</strain>
        <tissue evidence="12">Whole specimen</tissue>
    </source>
</reference>
<feature type="compositionally biased region" description="Acidic residues" evidence="10">
    <location>
        <begin position="120"/>
        <end position="130"/>
    </location>
</feature>
<proteinExistence type="inferred from homology"/>
<keyword evidence="13" id="KW-1185">Reference proteome</keyword>
<comment type="function">
    <text evidence="9">Structural component of the gap junctions.</text>
</comment>
<name>A0AAN8IZF9_PATCE</name>
<keyword evidence="3" id="KW-1003">Cell membrane</keyword>
<dbReference type="GO" id="GO:0005921">
    <property type="term" value="C:gap junction"/>
    <property type="evidence" value="ECO:0007669"/>
    <property type="project" value="UniProtKB-UniRule"/>
</dbReference>
<comment type="caution">
    <text evidence="9">Lacks conserved residue(s) required for the propagation of feature annotation.</text>
</comment>
<keyword evidence="7 9" id="KW-0472">Membrane</keyword>
<keyword evidence="6 9" id="KW-0406">Ion transport</keyword>
<dbReference type="PANTHER" id="PTHR11893:SF36">
    <property type="entry name" value="INNEXIN-5"/>
    <property type="match status" value="1"/>
</dbReference>
<dbReference type="Proteomes" id="UP001347796">
    <property type="component" value="Unassembled WGS sequence"/>
</dbReference>
<evidence type="ECO:0000256" key="10">
    <source>
        <dbReference type="SAM" id="MobiDB-lite"/>
    </source>
</evidence>
<gene>
    <name evidence="9" type="primary">inx</name>
    <name evidence="12" type="ORF">SNE40_022240</name>
</gene>
<dbReference type="InterPro" id="IPR000990">
    <property type="entry name" value="Innexin"/>
</dbReference>
<dbReference type="EMBL" id="JAZGQO010000021">
    <property type="protein sequence ID" value="KAK6165288.1"/>
    <property type="molecule type" value="Genomic_DNA"/>
</dbReference>
<feature type="chain" id="PRO_5042973923" description="Innexin" evidence="11">
    <location>
        <begin position="25"/>
        <end position="441"/>
    </location>
</feature>
<accession>A0AAN8IZF9</accession>
<keyword evidence="11" id="KW-0732">Signal</keyword>
<dbReference type="PROSITE" id="PS51013">
    <property type="entry name" value="PANNEXIN"/>
    <property type="match status" value="1"/>
</dbReference>
<evidence type="ECO:0000256" key="8">
    <source>
        <dbReference type="ARBA" id="ARBA00023303"/>
    </source>
</evidence>
<feature type="region of interest" description="Disordered" evidence="10">
    <location>
        <begin position="118"/>
        <end position="156"/>
    </location>
</feature>
<organism evidence="12 13">
    <name type="scientific">Patella caerulea</name>
    <name type="common">Rayed Mediterranean limpet</name>
    <dbReference type="NCBI Taxonomy" id="87958"/>
    <lineage>
        <taxon>Eukaryota</taxon>
        <taxon>Metazoa</taxon>
        <taxon>Spiralia</taxon>
        <taxon>Lophotrochozoa</taxon>
        <taxon>Mollusca</taxon>
        <taxon>Gastropoda</taxon>
        <taxon>Patellogastropoda</taxon>
        <taxon>Patelloidea</taxon>
        <taxon>Patellidae</taxon>
        <taxon>Patella</taxon>
    </lineage>
</organism>
<keyword evidence="8 9" id="KW-0407">Ion channel</keyword>
<evidence type="ECO:0000256" key="7">
    <source>
        <dbReference type="ARBA" id="ARBA00023136"/>
    </source>
</evidence>
<keyword evidence="4 9" id="KW-0812">Transmembrane</keyword>
<keyword evidence="5 9" id="KW-1133">Transmembrane helix</keyword>
<evidence type="ECO:0000313" key="12">
    <source>
        <dbReference type="EMBL" id="KAK6165288.1"/>
    </source>
</evidence>
<protein>
    <recommendedName>
        <fullName evidence="9">Innexin</fullName>
    </recommendedName>
</protein>
<sequence>MNHLVTPGLLLLAATATYLKQLLGDPIHCWVPTEYKERDNFLNYIEGYCWITPMYNVPMEKEIPKLEEDRNDYTMGFYRWVSVCLLLQALSFKLPHILWKTWKGFSGMDPDRIIKMAADGDMEEQEEDEDGGRNKEMRERGTGGEPKEKEKKKTDNKKIGPVAAFIDRRLITTFRRRKRGGICAKLNVFSKSSGYFLTIFFLIVKLMYAVVIVAQFLVLSKFLKINFFQYGVTAAMKQTDWTRWEDDEVFPRIALCDFHIRQLQNIQTFTVQCVLSVNMFIEKIFMIQWVWFLFMLLLTSVGIFRSFVDKLSRYRRILFIKKHLTIGQDFVEFWPPPRAFTPSTSLDKNRSPRDIFRNLSDKQRSHVKRLIRNETFQRKFVREYLQADGVFILKCIHNNTSNMVLMDILFRLVEHYMVEQELVHEQDGDGDDHLRLGSATL</sequence>
<evidence type="ECO:0000313" key="13">
    <source>
        <dbReference type="Proteomes" id="UP001347796"/>
    </source>
</evidence>
<evidence type="ECO:0000256" key="9">
    <source>
        <dbReference type="RuleBase" id="RU010713"/>
    </source>
</evidence>
<feature type="compositionally biased region" description="Basic and acidic residues" evidence="10">
    <location>
        <begin position="131"/>
        <end position="156"/>
    </location>
</feature>
<dbReference type="PRINTS" id="PR01262">
    <property type="entry name" value="INNEXIN"/>
</dbReference>
<evidence type="ECO:0000256" key="6">
    <source>
        <dbReference type="ARBA" id="ARBA00023065"/>
    </source>
</evidence>
<keyword evidence="2 9" id="KW-0813">Transport</keyword>